<keyword evidence="2" id="KW-1185">Reference proteome</keyword>
<accession>V8PIP3</accession>
<reference evidence="1 2" key="1">
    <citation type="journal article" date="2013" name="Proc. Natl. Acad. Sci. U.S.A.">
        <title>The king cobra genome reveals dynamic gene evolution and adaptation in the snake venom system.</title>
        <authorList>
            <person name="Vonk F.J."/>
            <person name="Casewell N.R."/>
            <person name="Henkel C.V."/>
            <person name="Heimberg A.M."/>
            <person name="Jansen H.J."/>
            <person name="McCleary R.J."/>
            <person name="Kerkkamp H.M."/>
            <person name="Vos R.A."/>
            <person name="Guerreiro I."/>
            <person name="Calvete J.J."/>
            <person name="Wuster W."/>
            <person name="Woods A.E."/>
            <person name="Logan J.M."/>
            <person name="Harrison R.A."/>
            <person name="Castoe T.A."/>
            <person name="de Koning A.P."/>
            <person name="Pollock D.D."/>
            <person name="Yandell M."/>
            <person name="Calderon D."/>
            <person name="Renjifo C."/>
            <person name="Currier R.B."/>
            <person name="Salgado D."/>
            <person name="Pla D."/>
            <person name="Sanz L."/>
            <person name="Hyder A.S."/>
            <person name="Ribeiro J.M."/>
            <person name="Arntzen J.W."/>
            <person name="van den Thillart G.E."/>
            <person name="Boetzer M."/>
            <person name="Pirovano W."/>
            <person name="Dirks R.P."/>
            <person name="Spaink H.P."/>
            <person name="Duboule D."/>
            <person name="McGlinn E."/>
            <person name="Kini R.M."/>
            <person name="Richardson M.K."/>
        </authorList>
    </citation>
    <scope>NUCLEOTIDE SEQUENCE</scope>
    <source>
        <tissue evidence="1">Blood</tissue>
    </source>
</reference>
<sequence length="119" mass="13000">VGGASCSLELLVRQPGCKINIQFARTGPNWEEGEEVLSGLSGSLLDEGLSICEAPNPMMAEVMMSHRHEEAVILSRIPRGWVEAHRLHFQQDSAQLLVAFPCPTLCASVVSQELHTVHL</sequence>
<proteinExistence type="predicted"/>
<feature type="non-terminal residue" evidence="1">
    <location>
        <position position="1"/>
    </location>
</feature>
<organism evidence="1 2">
    <name type="scientific">Ophiophagus hannah</name>
    <name type="common">King cobra</name>
    <name type="synonym">Naja hannah</name>
    <dbReference type="NCBI Taxonomy" id="8665"/>
    <lineage>
        <taxon>Eukaryota</taxon>
        <taxon>Metazoa</taxon>
        <taxon>Chordata</taxon>
        <taxon>Craniata</taxon>
        <taxon>Vertebrata</taxon>
        <taxon>Euteleostomi</taxon>
        <taxon>Lepidosauria</taxon>
        <taxon>Squamata</taxon>
        <taxon>Bifurcata</taxon>
        <taxon>Unidentata</taxon>
        <taxon>Episquamata</taxon>
        <taxon>Toxicofera</taxon>
        <taxon>Serpentes</taxon>
        <taxon>Colubroidea</taxon>
        <taxon>Elapidae</taxon>
        <taxon>Elapinae</taxon>
        <taxon>Ophiophagus</taxon>
    </lineage>
</organism>
<comment type="caution">
    <text evidence="1">The sequence shown here is derived from an EMBL/GenBank/DDBJ whole genome shotgun (WGS) entry which is preliminary data.</text>
</comment>
<dbReference type="EMBL" id="AZIM01000047">
    <property type="protein sequence ID" value="ETE73747.1"/>
    <property type="molecule type" value="Genomic_DNA"/>
</dbReference>
<evidence type="ECO:0000313" key="2">
    <source>
        <dbReference type="Proteomes" id="UP000018936"/>
    </source>
</evidence>
<evidence type="ECO:0000313" key="1">
    <source>
        <dbReference type="EMBL" id="ETE73747.1"/>
    </source>
</evidence>
<name>V8PIP3_OPHHA</name>
<gene>
    <name evidence="1" type="ORF">L345_00422</name>
</gene>
<dbReference type="Proteomes" id="UP000018936">
    <property type="component" value="Unassembled WGS sequence"/>
</dbReference>
<feature type="non-terminal residue" evidence="1">
    <location>
        <position position="119"/>
    </location>
</feature>
<dbReference type="AlphaFoldDB" id="V8PIP3"/>
<protein>
    <submittedName>
        <fullName evidence="1">Uncharacterized protein</fullName>
    </submittedName>
</protein>